<evidence type="ECO:0000313" key="2">
    <source>
        <dbReference type="Proteomes" id="UP001642720"/>
    </source>
</evidence>
<protein>
    <submittedName>
        <fullName evidence="1">Uncharacterized protein</fullName>
    </submittedName>
</protein>
<keyword evidence="2" id="KW-1185">Reference proteome</keyword>
<gene>
    <name evidence="1" type="ORF">CCMA1212_000401</name>
</gene>
<accession>A0ABY2HKG9</accession>
<organism evidence="1 2">
    <name type="scientific">Trichoderma ghanense</name>
    <dbReference type="NCBI Taxonomy" id="65468"/>
    <lineage>
        <taxon>Eukaryota</taxon>
        <taxon>Fungi</taxon>
        <taxon>Dikarya</taxon>
        <taxon>Ascomycota</taxon>
        <taxon>Pezizomycotina</taxon>
        <taxon>Sordariomycetes</taxon>
        <taxon>Hypocreomycetidae</taxon>
        <taxon>Hypocreales</taxon>
        <taxon>Hypocreaceae</taxon>
        <taxon>Trichoderma</taxon>
    </lineage>
</organism>
<dbReference type="Proteomes" id="UP001642720">
    <property type="component" value="Unassembled WGS sequence"/>
</dbReference>
<sequence>MGTSVKRLQQLGTLAPAPQSGTRMLFYTGWYPYIVTLWVLQPFPPCSFTGVSTAGHGFSGPFRTLTNVLACPAVMQKAGYTSEQTLYVSDGDAPSGHVQQWCNQRIRGAWTNGVQGVVWNPGPASSREAWSRWLVAADD</sequence>
<evidence type="ECO:0000313" key="1">
    <source>
        <dbReference type="EMBL" id="TFB07333.1"/>
    </source>
</evidence>
<comment type="caution">
    <text evidence="1">The sequence shown here is derived from an EMBL/GenBank/DDBJ whole genome shotgun (WGS) entry which is preliminary data.</text>
</comment>
<proteinExistence type="predicted"/>
<dbReference type="EMBL" id="PPTA01000001">
    <property type="protein sequence ID" value="TFB07333.1"/>
    <property type="molecule type" value="Genomic_DNA"/>
</dbReference>
<reference evidence="1 2" key="1">
    <citation type="submission" date="2018-01" db="EMBL/GenBank/DDBJ databases">
        <title>Genome characterization of the sugarcane-associated fungus Trichoderma ghanense CCMA-1212 and their application in lignocelulose bioconversion.</title>
        <authorList>
            <person name="Steindorff A.S."/>
            <person name="Mendes T.D."/>
            <person name="Vilela E.S.D."/>
            <person name="Rodrigues D.S."/>
            <person name="Formighieri E.F."/>
            <person name="Melo I.S."/>
            <person name="Favaro L.C.L."/>
        </authorList>
    </citation>
    <scope>NUCLEOTIDE SEQUENCE [LARGE SCALE GENOMIC DNA]</scope>
    <source>
        <strain evidence="1 2">CCMA-1212</strain>
    </source>
</reference>
<dbReference type="RefSeq" id="XP_073563534.1">
    <property type="nucleotide sequence ID" value="XM_073697871.1"/>
</dbReference>
<name>A0ABY2HKG9_9HYPO</name>
<dbReference type="GeneID" id="300572321"/>